<dbReference type="PANTHER" id="PTHR34995:SF1">
    <property type="entry name" value="DNA-DIRECTED RNA POLYMERASE SUBUNIT BETA"/>
    <property type="match status" value="1"/>
</dbReference>
<keyword evidence="4" id="KW-0804">Transcription</keyword>
<keyword evidence="6" id="KW-1185">Reference proteome</keyword>
<name>A0A7J8X2E1_GOSAI</name>
<dbReference type="PANTHER" id="PTHR34995">
    <property type="entry name" value="DNA-DIRECTED RNA POLYMERASE SUBUNIT BETA"/>
    <property type="match status" value="1"/>
</dbReference>
<gene>
    <name evidence="5" type="ORF">Goari_023190</name>
</gene>
<evidence type="ECO:0000313" key="5">
    <source>
        <dbReference type="EMBL" id="MBA0681382.1"/>
    </source>
</evidence>
<evidence type="ECO:0000256" key="4">
    <source>
        <dbReference type="ARBA" id="ARBA00023163"/>
    </source>
</evidence>
<keyword evidence="2" id="KW-0808">Transferase</keyword>
<evidence type="ECO:0000313" key="6">
    <source>
        <dbReference type="Proteomes" id="UP000593577"/>
    </source>
</evidence>
<dbReference type="GO" id="GO:0000428">
    <property type="term" value="C:DNA-directed RNA polymerase complex"/>
    <property type="evidence" value="ECO:0007669"/>
    <property type="project" value="UniProtKB-KW"/>
</dbReference>
<organism evidence="5 6">
    <name type="scientific">Gossypium aridum</name>
    <name type="common">American cotton</name>
    <name type="synonym">Erioxylum aridum</name>
    <dbReference type="NCBI Taxonomy" id="34290"/>
    <lineage>
        <taxon>Eukaryota</taxon>
        <taxon>Viridiplantae</taxon>
        <taxon>Streptophyta</taxon>
        <taxon>Embryophyta</taxon>
        <taxon>Tracheophyta</taxon>
        <taxon>Spermatophyta</taxon>
        <taxon>Magnoliopsida</taxon>
        <taxon>eudicotyledons</taxon>
        <taxon>Gunneridae</taxon>
        <taxon>Pentapetalae</taxon>
        <taxon>rosids</taxon>
        <taxon>malvids</taxon>
        <taxon>Malvales</taxon>
        <taxon>Malvaceae</taxon>
        <taxon>Malvoideae</taxon>
        <taxon>Gossypium</taxon>
    </lineage>
</organism>
<evidence type="ECO:0000256" key="3">
    <source>
        <dbReference type="ARBA" id="ARBA00022695"/>
    </source>
</evidence>
<sequence>MATLGATVHGHYGEILYLGDTVVTFIYKKSKLGDITQGLPKVEKVLEMRSIDSK</sequence>
<keyword evidence="1" id="KW-0240">DNA-directed RNA polymerase</keyword>
<dbReference type="Proteomes" id="UP000593577">
    <property type="component" value="Unassembled WGS sequence"/>
</dbReference>
<accession>A0A7J8X2E1</accession>
<comment type="caution">
    <text evidence="5">The sequence shown here is derived from an EMBL/GenBank/DDBJ whole genome shotgun (WGS) entry which is preliminary data.</text>
</comment>
<dbReference type="GO" id="GO:0016779">
    <property type="term" value="F:nucleotidyltransferase activity"/>
    <property type="evidence" value="ECO:0007669"/>
    <property type="project" value="UniProtKB-KW"/>
</dbReference>
<keyword evidence="3" id="KW-0548">Nucleotidyltransferase</keyword>
<dbReference type="EMBL" id="JABFAA010000005">
    <property type="protein sequence ID" value="MBA0681382.1"/>
    <property type="molecule type" value="Genomic_DNA"/>
</dbReference>
<evidence type="ECO:0000256" key="1">
    <source>
        <dbReference type="ARBA" id="ARBA00022478"/>
    </source>
</evidence>
<dbReference type="AlphaFoldDB" id="A0A7J8X2E1"/>
<reference evidence="5 6" key="1">
    <citation type="journal article" date="2019" name="Genome Biol. Evol.">
        <title>Insights into the evolution of the New World diploid cottons (Gossypium, subgenus Houzingenia) based on genome sequencing.</title>
        <authorList>
            <person name="Grover C.E."/>
            <person name="Arick M.A. 2nd"/>
            <person name="Thrash A."/>
            <person name="Conover J.L."/>
            <person name="Sanders W.S."/>
            <person name="Peterson D.G."/>
            <person name="Frelichowski J.E."/>
            <person name="Scheffler J.A."/>
            <person name="Scheffler B.E."/>
            <person name="Wendel J.F."/>
        </authorList>
    </citation>
    <scope>NUCLEOTIDE SEQUENCE [LARGE SCALE GENOMIC DNA]</scope>
    <source>
        <strain evidence="5">185</strain>
        <tissue evidence="5">Leaf</tissue>
    </source>
</reference>
<evidence type="ECO:0000256" key="2">
    <source>
        <dbReference type="ARBA" id="ARBA00022679"/>
    </source>
</evidence>
<proteinExistence type="predicted"/>
<protein>
    <submittedName>
        <fullName evidence="5">Uncharacterized protein</fullName>
    </submittedName>
</protein>
<dbReference type="InterPro" id="IPR050254">
    <property type="entry name" value="RNA_pol_beta''_euk"/>
</dbReference>